<dbReference type="PANTHER" id="PTHR11076:SF34">
    <property type="entry name" value="PROTEIN UMUC"/>
    <property type="match status" value="1"/>
</dbReference>
<dbReference type="SUPFAM" id="SSF100879">
    <property type="entry name" value="Lesion bypass DNA polymerase (Y-family), little finger domain"/>
    <property type="match status" value="1"/>
</dbReference>
<dbReference type="InterPro" id="IPR017961">
    <property type="entry name" value="DNA_pol_Y-fam_little_finger"/>
</dbReference>
<dbReference type="CDD" id="cd01700">
    <property type="entry name" value="PolY_Pol_V_umuC"/>
    <property type="match status" value="1"/>
</dbReference>
<dbReference type="GO" id="GO:0042276">
    <property type="term" value="P:error-prone translesion synthesis"/>
    <property type="evidence" value="ECO:0007669"/>
    <property type="project" value="TreeGrafter"/>
</dbReference>
<dbReference type="AlphaFoldDB" id="A0A520MS69"/>
<evidence type="ECO:0000256" key="4">
    <source>
        <dbReference type="ARBA" id="ARBA00023204"/>
    </source>
</evidence>
<keyword evidence="7" id="KW-0548">Nucleotidyltransferase</keyword>
<dbReference type="Proteomes" id="UP000320146">
    <property type="component" value="Unassembled WGS sequence"/>
</dbReference>
<comment type="caution">
    <text evidence="7">The sequence shown here is derived from an EMBL/GenBank/DDBJ whole genome shotgun (WGS) entry which is preliminary data.</text>
</comment>
<keyword evidence="4" id="KW-0234">DNA repair</keyword>
<name>A0A520MS69_9GAMM</name>
<comment type="similarity">
    <text evidence="1">Belongs to the DNA polymerase type-Y family.</text>
</comment>
<keyword evidence="3" id="KW-0741">SOS mutagenesis</keyword>
<feature type="domain" description="UmuC" evidence="6">
    <location>
        <begin position="2"/>
        <end position="187"/>
    </location>
</feature>
<dbReference type="EMBL" id="SHBL01000015">
    <property type="protein sequence ID" value="RZO24065.1"/>
    <property type="molecule type" value="Genomic_DNA"/>
</dbReference>
<keyword evidence="2" id="KW-0227">DNA damage</keyword>
<dbReference type="GO" id="GO:0005829">
    <property type="term" value="C:cytosol"/>
    <property type="evidence" value="ECO:0007669"/>
    <property type="project" value="TreeGrafter"/>
</dbReference>
<evidence type="ECO:0000313" key="7">
    <source>
        <dbReference type="EMBL" id="RZO24065.1"/>
    </source>
</evidence>
<sequence length="420" mass="48348">MFALIDCNSFYASCEKIFRPDLKDRPVVILSNNDGCVIARSSEAKKMGVSMTQPWYQVKDQYLSKGGVVFSSNYELYADISNRVMNVLSDLCPEIDIYSIDEAFLDLRSFKKNIDLVNFSYDCKRKIREWVGIPVSIGIAPTKTLAKLANKVAKDDPRFDGVVILSEPKIIRHFLRSMPVEKIWGIGKRLTARLENIGVKTAYDLTKIDSRLIGDNFNVVLERTVRELKGQSCITLHDFMEPKKQIMVSRSFGRSIRSKNLLSEAISFHASRAAEKLRYEKQKCRLITTFIRSNRFNTKVKQIYASRSLELIHPTDDTRIIIKSANRILEKIYANGYQYAKAGILLSDFTDSYGYQMSLFDKKRDEKSASKLMETIDYINLMEIAKVGFGNQGYRNTWKMKREVKSQRYTTKIDEIPIIK</sequence>
<dbReference type="Gene3D" id="3.30.1490.100">
    <property type="entry name" value="DNA polymerase, Y-family, little finger domain"/>
    <property type="match status" value="1"/>
</dbReference>
<evidence type="ECO:0000256" key="1">
    <source>
        <dbReference type="ARBA" id="ARBA00010945"/>
    </source>
</evidence>
<evidence type="ECO:0000313" key="8">
    <source>
        <dbReference type="Proteomes" id="UP000320146"/>
    </source>
</evidence>
<accession>A0A520MS69</accession>
<dbReference type="InterPro" id="IPR043502">
    <property type="entry name" value="DNA/RNA_pol_sf"/>
</dbReference>
<dbReference type="Gene3D" id="3.30.70.270">
    <property type="match status" value="1"/>
</dbReference>
<dbReference type="InterPro" id="IPR001126">
    <property type="entry name" value="UmuC"/>
</dbReference>
<dbReference type="GO" id="GO:0003887">
    <property type="term" value="F:DNA-directed DNA polymerase activity"/>
    <property type="evidence" value="ECO:0007669"/>
    <property type="project" value="UniProtKB-EC"/>
</dbReference>
<evidence type="ECO:0000256" key="2">
    <source>
        <dbReference type="ARBA" id="ARBA00022763"/>
    </source>
</evidence>
<dbReference type="PROSITE" id="PS50173">
    <property type="entry name" value="UMUC"/>
    <property type="match status" value="1"/>
</dbReference>
<organism evidence="7 8">
    <name type="scientific">SAR86 cluster bacterium</name>
    <dbReference type="NCBI Taxonomy" id="2030880"/>
    <lineage>
        <taxon>Bacteria</taxon>
        <taxon>Pseudomonadati</taxon>
        <taxon>Pseudomonadota</taxon>
        <taxon>Gammaproteobacteria</taxon>
        <taxon>SAR86 cluster</taxon>
    </lineage>
</organism>
<dbReference type="NCBIfam" id="NF002955">
    <property type="entry name" value="PRK03609.1"/>
    <property type="match status" value="1"/>
</dbReference>
<dbReference type="Pfam" id="PF00817">
    <property type="entry name" value="IMS"/>
    <property type="match status" value="1"/>
</dbReference>
<dbReference type="InterPro" id="IPR050116">
    <property type="entry name" value="DNA_polymerase-Y"/>
</dbReference>
<evidence type="ECO:0000256" key="3">
    <source>
        <dbReference type="ARBA" id="ARBA00023199"/>
    </source>
</evidence>
<dbReference type="InterPro" id="IPR036775">
    <property type="entry name" value="DNA_pol_Y-fam_lit_finger_sf"/>
</dbReference>
<protein>
    <submittedName>
        <fullName evidence="7">Translesion error-prone DNA polymerase V subunit UmuC</fullName>
        <ecNumber evidence="7">2.7.7.7</ecNumber>
    </submittedName>
</protein>
<reference evidence="7 8" key="1">
    <citation type="submission" date="2019-02" db="EMBL/GenBank/DDBJ databases">
        <title>Prokaryotic population dynamics and viral predation in marine succession experiment using metagenomics: the confinement effect.</title>
        <authorList>
            <person name="Haro-Moreno J.M."/>
            <person name="Rodriguez-Valera F."/>
            <person name="Lopez-Perez M."/>
        </authorList>
    </citation>
    <scope>NUCLEOTIDE SEQUENCE [LARGE SCALE GENOMIC DNA]</scope>
    <source>
        <strain evidence="7">MED-G166</strain>
    </source>
</reference>
<dbReference type="GO" id="GO:0006281">
    <property type="term" value="P:DNA repair"/>
    <property type="evidence" value="ECO:0007669"/>
    <property type="project" value="UniProtKB-KW"/>
</dbReference>
<evidence type="ECO:0000259" key="6">
    <source>
        <dbReference type="PROSITE" id="PS50173"/>
    </source>
</evidence>
<dbReference type="GO" id="GO:0009432">
    <property type="term" value="P:SOS response"/>
    <property type="evidence" value="ECO:0007669"/>
    <property type="project" value="UniProtKB-KW"/>
</dbReference>
<keyword evidence="7" id="KW-0808">Transferase</keyword>
<dbReference type="EC" id="2.7.7.7" evidence="7"/>
<dbReference type="InterPro" id="IPR024728">
    <property type="entry name" value="PolY_HhH_motif"/>
</dbReference>
<evidence type="ECO:0000256" key="5">
    <source>
        <dbReference type="ARBA" id="ARBA00023236"/>
    </source>
</evidence>
<dbReference type="PANTHER" id="PTHR11076">
    <property type="entry name" value="DNA REPAIR POLYMERASE UMUC / TRANSFERASE FAMILY MEMBER"/>
    <property type="match status" value="1"/>
</dbReference>
<dbReference type="InterPro" id="IPR025188">
    <property type="entry name" value="DUF4113"/>
</dbReference>
<dbReference type="Gene3D" id="3.40.1170.60">
    <property type="match status" value="1"/>
</dbReference>
<dbReference type="GO" id="GO:0003684">
    <property type="term" value="F:damaged DNA binding"/>
    <property type="evidence" value="ECO:0007669"/>
    <property type="project" value="InterPro"/>
</dbReference>
<dbReference type="SUPFAM" id="SSF56672">
    <property type="entry name" value="DNA/RNA polymerases"/>
    <property type="match status" value="1"/>
</dbReference>
<dbReference type="Gene3D" id="1.10.150.20">
    <property type="entry name" value="5' to 3' exonuclease, C-terminal subdomain"/>
    <property type="match status" value="1"/>
</dbReference>
<dbReference type="Pfam" id="PF13438">
    <property type="entry name" value="DUF4113"/>
    <property type="match status" value="1"/>
</dbReference>
<keyword evidence="5" id="KW-0742">SOS response</keyword>
<proteinExistence type="inferred from homology"/>
<dbReference type="Pfam" id="PF11798">
    <property type="entry name" value="IMS_HHH"/>
    <property type="match status" value="1"/>
</dbReference>
<dbReference type="InterPro" id="IPR043128">
    <property type="entry name" value="Rev_trsase/Diguanyl_cyclase"/>
</dbReference>
<gene>
    <name evidence="7" type="primary">umuC</name>
    <name evidence="7" type="ORF">EVA99_02375</name>
</gene>
<dbReference type="Pfam" id="PF11799">
    <property type="entry name" value="IMS_C"/>
    <property type="match status" value="1"/>
</dbReference>